<feature type="compositionally biased region" description="Polar residues" evidence="1">
    <location>
        <begin position="11"/>
        <end position="42"/>
    </location>
</feature>
<evidence type="ECO:0000256" key="1">
    <source>
        <dbReference type="SAM" id="MobiDB-lite"/>
    </source>
</evidence>
<name>A0A290QCM8_9BACT</name>
<accession>A0A290QCM8</accession>
<feature type="region of interest" description="Disordered" evidence="1">
    <location>
        <begin position="1"/>
        <end position="133"/>
    </location>
</feature>
<protein>
    <submittedName>
        <fullName evidence="2">Uncharacterized protein</fullName>
    </submittedName>
</protein>
<feature type="compositionally biased region" description="Polar residues" evidence="1">
    <location>
        <begin position="75"/>
        <end position="85"/>
    </location>
</feature>
<dbReference type="KEGG" id="vbh:CMV30_08575"/>
<dbReference type="EMBL" id="CP023344">
    <property type="protein sequence ID" value="ATC63996.1"/>
    <property type="molecule type" value="Genomic_DNA"/>
</dbReference>
<dbReference type="AlphaFoldDB" id="A0A290QCM8"/>
<feature type="compositionally biased region" description="Polar residues" evidence="1">
    <location>
        <begin position="49"/>
        <end position="67"/>
    </location>
</feature>
<reference evidence="2 3" key="1">
    <citation type="submission" date="2017-09" db="EMBL/GenBank/DDBJ databases">
        <title>Complete genome sequence of Verrucomicrobial strain HZ-65, isolated from freshwater.</title>
        <authorList>
            <person name="Choi A."/>
        </authorList>
    </citation>
    <scope>NUCLEOTIDE SEQUENCE [LARGE SCALE GENOMIC DNA]</scope>
    <source>
        <strain evidence="2 3">HZ-65</strain>
    </source>
</reference>
<evidence type="ECO:0000313" key="3">
    <source>
        <dbReference type="Proteomes" id="UP000217265"/>
    </source>
</evidence>
<gene>
    <name evidence="2" type="ORF">CMV30_08575</name>
</gene>
<dbReference type="Proteomes" id="UP000217265">
    <property type="component" value="Chromosome"/>
</dbReference>
<organism evidence="2 3">
    <name type="scientific">Nibricoccus aquaticus</name>
    <dbReference type="NCBI Taxonomy" id="2576891"/>
    <lineage>
        <taxon>Bacteria</taxon>
        <taxon>Pseudomonadati</taxon>
        <taxon>Verrucomicrobiota</taxon>
        <taxon>Opitutia</taxon>
        <taxon>Opitutales</taxon>
        <taxon>Opitutaceae</taxon>
        <taxon>Nibricoccus</taxon>
    </lineage>
</organism>
<proteinExistence type="predicted"/>
<sequence length="133" mass="13800">MIGKNPRVCSPSGTSSGGSNQLQCIQPGSSVRENNVVPTKSASLLPASAKNSPQLPAKSTSYSTIHTWSHPRSRSFMSDGSQVRSGNPLASPRPALRLSSRHRAGSNRSASPSVATRSAFIFSTTAGAVPPPT</sequence>
<feature type="compositionally biased region" description="Polar residues" evidence="1">
    <location>
        <begin position="106"/>
        <end position="126"/>
    </location>
</feature>
<evidence type="ECO:0000313" key="2">
    <source>
        <dbReference type="EMBL" id="ATC63996.1"/>
    </source>
</evidence>
<keyword evidence="3" id="KW-1185">Reference proteome</keyword>